<keyword evidence="2" id="KW-0732">Signal</keyword>
<proteinExistence type="predicted"/>
<evidence type="ECO:0000313" key="4">
    <source>
        <dbReference type="Proteomes" id="UP000594749"/>
    </source>
</evidence>
<dbReference type="AlphaFoldDB" id="A0A7M1LGL1"/>
<protein>
    <submittedName>
        <fullName evidence="3">Uncharacterized protein</fullName>
    </submittedName>
</protein>
<gene>
    <name evidence="3" type="ORF">IMC76_01860</name>
</gene>
<accession>A0A7M1LGL1</accession>
<keyword evidence="1" id="KW-1133">Transmembrane helix</keyword>
<organism evidence="3 4">
    <name type="scientific">Campylobacter corcagiensis</name>
    <dbReference type="NCBI Taxonomy" id="1448857"/>
    <lineage>
        <taxon>Bacteria</taxon>
        <taxon>Pseudomonadati</taxon>
        <taxon>Campylobacterota</taxon>
        <taxon>Epsilonproteobacteria</taxon>
        <taxon>Campylobacterales</taxon>
        <taxon>Campylobacteraceae</taxon>
        <taxon>Campylobacter</taxon>
    </lineage>
</organism>
<dbReference type="RefSeq" id="WP_025803147.1">
    <property type="nucleotide sequence ID" value="NZ_CP053842.1"/>
</dbReference>
<evidence type="ECO:0000313" key="3">
    <source>
        <dbReference type="EMBL" id="QOQ87580.1"/>
    </source>
</evidence>
<dbReference type="EMBL" id="CP063078">
    <property type="protein sequence ID" value="QOQ87580.1"/>
    <property type="molecule type" value="Genomic_DNA"/>
</dbReference>
<keyword evidence="4" id="KW-1185">Reference proteome</keyword>
<reference evidence="3 4" key="1">
    <citation type="submission" date="2020-10" db="EMBL/GenBank/DDBJ databases">
        <title>Campylobacter and Helicobacter PacBio genomes.</title>
        <authorList>
            <person name="Lane C."/>
        </authorList>
    </citation>
    <scope>NUCLEOTIDE SEQUENCE [LARGE SCALE GENOMIC DNA]</scope>
    <source>
        <strain evidence="3 4">2016D-0077</strain>
    </source>
</reference>
<evidence type="ECO:0000256" key="2">
    <source>
        <dbReference type="SAM" id="SignalP"/>
    </source>
</evidence>
<keyword evidence="1" id="KW-0812">Transmembrane</keyword>
<feature type="chain" id="PRO_5029848051" evidence="2">
    <location>
        <begin position="32"/>
        <end position="77"/>
    </location>
</feature>
<name>A0A7M1LGL1_9BACT</name>
<dbReference type="Proteomes" id="UP000594749">
    <property type="component" value="Chromosome"/>
</dbReference>
<sequence length="77" mass="8005">MKKLTDFFKSGKAKVGLIATAGLVGATSALADITVDPSTGVMTGKIDIAPYMAAVGIILTALGAFWAVKRVIFLFSR</sequence>
<feature type="transmembrane region" description="Helical" evidence="1">
    <location>
        <begin position="47"/>
        <end position="68"/>
    </location>
</feature>
<evidence type="ECO:0000256" key="1">
    <source>
        <dbReference type="SAM" id="Phobius"/>
    </source>
</evidence>
<keyword evidence="1" id="KW-0472">Membrane</keyword>
<feature type="signal peptide" evidence="2">
    <location>
        <begin position="1"/>
        <end position="31"/>
    </location>
</feature>